<dbReference type="GO" id="GO:0003743">
    <property type="term" value="F:translation initiation factor activity"/>
    <property type="evidence" value="ECO:0007669"/>
    <property type="project" value="UniProtKB-KW"/>
</dbReference>
<dbReference type="SUPFAM" id="SSF100966">
    <property type="entry name" value="Translation initiation factor 2 beta, aIF2beta, N-terminal domain"/>
    <property type="match status" value="1"/>
</dbReference>
<dbReference type="SMART" id="SM00653">
    <property type="entry name" value="eIF2B_5"/>
    <property type="match status" value="1"/>
</dbReference>
<organism evidence="7 8">
    <name type="scientific">Saccharomycopsis crataegensis</name>
    <dbReference type="NCBI Taxonomy" id="43959"/>
    <lineage>
        <taxon>Eukaryota</taxon>
        <taxon>Fungi</taxon>
        <taxon>Dikarya</taxon>
        <taxon>Ascomycota</taxon>
        <taxon>Saccharomycotina</taxon>
        <taxon>Saccharomycetes</taxon>
        <taxon>Saccharomycopsidaceae</taxon>
        <taxon>Saccharomycopsis</taxon>
    </lineage>
</organism>
<evidence type="ECO:0000256" key="1">
    <source>
        <dbReference type="ARBA" id="ARBA00010397"/>
    </source>
</evidence>
<keyword evidence="2 7" id="KW-0396">Initiation factor</keyword>
<dbReference type="RefSeq" id="XP_064852654.1">
    <property type="nucleotide sequence ID" value="XM_064996582.1"/>
</dbReference>
<proteinExistence type="inferred from homology"/>
<evidence type="ECO:0000259" key="6">
    <source>
        <dbReference type="PROSITE" id="PS51363"/>
    </source>
</evidence>
<comment type="similarity">
    <text evidence="1">Belongs to the eIF-2-beta/eIF-5 family.</text>
</comment>
<dbReference type="Pfam" id="PF01873">
    <property type="entry name" value="eIF-5_eIF-2B"/>
    <property type="match status" value="1"/>
</dbReference>
<dbReference type="GeneID" id="90073633"/>
<dbReference type="InterPro" id="IPR045196">
    <property type="entry name" value="IF2/IF5"/>
</dbReference>
<evidence type="ECO:0000313" key="8">
    <source>
        <dbReference type="Proteomes" id="UP001360560"/>
    </source>
</evidence>
<dbReference type="GO" id="GO:0071074">
    <property type="term" value="F:eukaryotic initiation factor eIF2 binding"/>
    <property type="evidence" value="ECO:0007669"/>
    <property type="project" value="TreeGrafter"/>
</dbReference>
<keyword evidence="5" id="KW-0342">GTP-binding</keyword>
<dbReference type="GO" id="GO:0005525">
    <property type="term" value="F:GTP binding"/>
    <property type="evidence" value="ECO:0007669"/>
    <property type="project" value="UniProtKB-KW"/>
</dbReference>
<dbReference type="Gene3D" id="2.20.25.350">
    <property type="match status" value="1"/>
</dbReference>
<keyword evidence="8" id="KW-1185">Reference proteome</keyword>
<dbReference type="SMART" id="SM00515">
    <property type="entry name" value="eIF5C"/>
    <property type="match status" value="1"/>
</dbReference>
<dbReference type="GO" id="GO:0001732">
    <property type="term" value="P:formation of cytoplasmic translation initiation complex"/>
    <property type="evidence" value="ECO:0007669"/>
    <property type="project" value="TreeGrafter"/>
</dbReference>
<dbReference type="PANTHER" id="PTHR23001">
    <property type="entry name" value="EUKARYOTIC TRANSLATION INITIATION FACTOR"/>
    <property type="match status" value="1"/>
</dbReference>
<comment type="caution">
    <text evidence="7">The sequence shown here is derived from an EMBL/GenBank/DDBJ whole genome shotgun (WGS) entry which is preliminary data.</text>
</comment>
<keyword evidence="4" id="KW-0648">Protein biosynthesis</keyword>
<evidence type="ECO:0000313" key="7">
    <source>
        <dbReference type="EMBL" id="GMM35654.1"/>
    </source>
</evidence>
<dbReference type="PANTHER" id="PTHR23001:SF7">
    <property type="entry name" value="EUKARYOTIC TRANSLATION INITIATION FACTOR 5"/>
    <property type="match status" value="1"/>
</dbReference>
<dbReference type="GO" id="GO:0005829">
    <property type="term" value="C:cytosol"/>
    <property type="evidence" value="ECO:0007669"/>
    <property type="project" value="TreeGrafter"/>
</dbReference>
<accession>A0AAV5QMI5</accession>
<dbReference type="PROSITE" id="PS51363">
    <property type="entry name" value="W2"/>
    <property type="match status" value="1"/>
</dbReference>
<dbReference type="Proteomes" id="UP001360560">
    <property type="component" value="Unassembled WGS sequence"/>
</dbReference>
<reference evidence="7 8" key="1">
    <citation type="journal article" date="2023" name="Elife">
        <title>Identification of key yeast species and microbe-microbe interactions impacting larval growth of Drosophila in the wild.</title>
        <authorList>
            <person name="Mure A."/>
            <person name="Sugiura Y."/>
            <person name="Maeda R."/>
            <person name="Honda K."/>
            <person name="Sakurai N."/>
            <person name="Takahashi Y."/>
            <person name="Watada M."/>
            <person name="Katoh T."/>
            <person name="Gotoh A."/>
            <person name="Gotoh Y."/>
            <person name="Taniguchi I."/>
            <person name="Nakamura K."/>
            <person name="Hayashi T."/>
            <person name="Katayama T."/>
            <person name="Uemura T."/>
            <person name="Hattori Y."/>
        </authorList>
    </citation>
    <scope>NUCLEOTIDE SEQUENCE [LARGE SCALE GENOMIC DNA]</scope>
    <source>
        <strain evidence="7 8">SC-9</strain>
    </source>
</reference>
<dbReference type="SUPFAM" id="SSF48371">
    <property type="entry name" value="ARM repeat"/>
    <property type="match status" value="1"/>
</dbReference>
<sequence length="393" mass="43802">MSFINICRDNTDVFYRYKMPPIQSKIEGRGNGIKTLIVNLTDVAKALARPPSYLVKYFGFELGAQTSMSESTDRYLVNGQHDSAKLQDTLDGFISKFVLCASCKNPETDIIVKKGDILIRECKACGKITDIDPRSKLSSYIIKNPPKKIAKGTAAANVGGSTISDLVDDNKKETKGEAVEGQDEIEAEASALLKKKVDLKDDDWSVDMSAEAIAERAKKLSLEDGSAAVSTNAKYEQFGEWLVSFGDDKSKLPSDVEIFKKMSELKIDHDEETCQILGQVLFDDNIVEEIKKHEQFLDKLLETEDHEKAFLGGIERLLGLEKPALIAKMPKILYELYDADLVSEEAIKKFGTTVSKKYVGDKKVSKKVRKAAKPFLKWLETADEESSDEEDDE</sequence>
<evidence type="ECO:0000256" key="3">
    <source>
        <dbReference type="ARBA" id="ARBA00022741"/>
    </source>
</evidence>
<dbReference type="CDD" id="cd11561">
    <property type="entry name" value="W2_eIF5"/>
    <property type="match status" value="1"/>
</dbReference>
<evidence type="ECO:0000256" key="2">
    <source>
        <dbReference type="ARBA" id="ARBA00022540"/>
    </source>
</evidence>
<dbReference type="SUPFAM" id="SSF75689">
    <property type="entry name" value="Zinc-binding domain of translation initiation factor 2 beta"/>
    <property type="match status" value="1"/>
</dbReference>
<dbReference type="Gene3D" id="3.30.30.170">
    <property type="match status" value="1"/>
</dbReference>
<dbReference type="GO" id="GO:0005092">
    <property type="term" value="F:GDP-dissociation inhibitor activity"/>
    <property type="evidence" value="ECO:0007669"/>
    <property type="project" value="TreeGrafter"/>
</dbReference>
<dbReference type="AlphaFoldDB" id="A0AAV5QMI5"/>
<dbReference type="FunFam" id="3.30.30.170:FF:000002">
    <property type="entry name" value="Eukaryotic translation initiation factor 5"/>
    <property type="match status" value="1"/>
</dbReference>
<dbReference type="InterPro" id="IPR016190">
    <property type="entry name" value="Transl_init_fac_IF2/IF5_Zn-bd"/>
</dbReference>
<feature type="domain" description="W2" evidence="6">
    <location>
        <begin position="228"/>
        <end position="389"/>
    </location>
</feature>
<dbReference type="InterPro" id="IPR002735">
    <property type="entry name" value="Transl_init_fac_IF2/IF5_dom"/>
</dbReference>
<dbReference type="FunFam" id="2.20.25.350:FF:000001">
    <property type="entry name" value="Eukaryotic translation initiation factor 5"/>
    <property type="match status" value="1"/>
</dbReference>
<protein>
    <submittedName>
        <fullName evidence="7">Translation initiation factor eIF5</fullName>
    </submittedName>
</protein>
<evidence type="ECO:0000256" key="4">
    <source>
        <dbReference type="ARBA" id="ARBA00022917"/>
    </source>
</evidence>
<dbReference type="EMBL" id="BTFZ01000010">
    <property type="protein sequence ID" value="GMM35654.1"/>
    <property type="molecule type" value="Genomic_DNA"/>
</dbReference>
<keyword evidence="3" id="KW-0547">Nucleotide-binding</keyword>
<dbReference type="InterPro" id="IPR016189">
    <property type="entry name" value="Transl_init_fac_IF2/IF5_N"/>
</dbReference>
<evidence type="ECO:0000256" key="5">
    <source>
        <dbReference type="ARBA" id="ARBA00023134"/>
    </source>
</evidence>
<dbReference type="FunFam" id="1.25.40.180:FF:000031">
    <property type="entry name" value="Eukaryotic translation initiation factor 5"/>
    <property type="match status" value="1"/>
</dbReference>
<dbReference type="Gene3D" id="1.25.40.180">
    <property type="match status" value="1"/>
</dbReference>
<dbReference type="Pfam" id="PF02020">
    <property type="entry name" value="W2"/>
    <property type="match status" value="1"/>
</dbReference>
<dbReference type="InterPro" id="IPR003307">
    <property type="entry name" value="W2_domain"/>
</dbReference>
<name>A0AAV5QMI5_9ASCO</name>
<dbReference type="InterPro" id="IPR016024">
    <property type="entry name" value="ARM-type_fold"/>
</dbReference>
<gene>
    <name evidence="7" type="ORF">DASC09_029790</name>
</gene>